<keyword evidence="2" id="KW-0378">Hydrolase</keyword>
<dbReference type="NCBIfam" id="TIGR00256">
    <property type="entry name" value="D-aminoacyl-tRNA deacylase"/>
    <property type="match status" value="1"/>
</dbReference>
<name>A0A6J4NA59_9CHLR</name>
<dbReference type="FunFam" id="3.50.80.10:FF:000001">
    <property type="entry name" value="D-aminoacyl-tRNA deacylase"/>
    <property type="match status" value="1"/>
</dbReference>
<gene>
    <name evidence="2" type="ORF">AVDCRST_MAG93-9048</name>
</gene>
<dbReference type="HAMAP" id="MF_00518">
    <property type="entry name" value="Deacylase_Dtd"/>
    <property type="match status" value="1"/>
</dbReference>
<comment type="similarity">
    <text evidence="1">Belongs to the DTD family.</text>
</comment>
<dbReference type="EMBL" id="CADCTR010003032">
    <property type="protein sequence ID" value="CAA9379138.1"/>
    <property type="molecule type" value="Genomic_DNA"/>
</dbReference>
<sequence length="150" mass="16075">MRALIQRVDEASVEVDGTITGQIARGLLVLLGVADGDTADVARKLAEKTANMRIFADADGKFNRSLLDTGGAVLLVSQFTLLADTRKGNRPSFIGAAPPDVARQLVDDFGNHLQTLGIQVEHGVFGAHMHVALLNDGPVTIMLDSDDWQR</sequence>
<dbReference type="GO" id="GO:0005737">
    <property type="term" value="C:cytoplasm"/>
    <property type="evidence" value="ECO:0007669"/>
    <property type="project" value="InterPro"/>
</dbReference>
<dbReference type="PANTHER" id="PTHR10472:SF5">
    <property type="entry name" value="D-AMINOACYL-TRNA DEACYLASE 1"/>
    <property type="match status" value="1"/>
</dbReference>
<protein>
    <submittedName>
        <fullName evidence="2">D-aminoacyl-tRNA deacylase</fullName>
        <ecNumber evidence="2">3.1.1.96</ecNumber>
    </submittedName>
</protein>
<dbReference type="EC" id="3.1.1.96" evidence="2"/>
<evidence type="ECO:0000256" key="1">
    <source>
        <dbReference type="ARBA" id="ARBA00009673"/>
    </source>
</evidence>
<reference evidence="2" key="1">
    <citation type="submission" date="2020-02" db="EMBL/GenBank/DDBJ databases">
        <authorList>
            <person name="Meier V. D."/>
        </authorList>
    </citation>
    <scope>NUCLEOTIDE SEQUENCE</scope>
    <source>
        <strain evidence="2">AVDCRST_MAG93</strain>
    </source>
</reference>
<dbReference type="InterPro" id="IPR003732">
    <property type="entry name" value="Daa-tRNA_deacyls_DTD"/>
</dbReference>
<dbReference type="Gene3D" id="3.50.80.10">
    <property type="entry name" value="D-tyrosyl-tRNA(Tyr) deacylase"/>
    <property type="match status" value="1"/>
</dbReference>
<dbReference type="Pfam" id="PF02580">
    <property type="entry name" value="Tyr_Deacylase"/>
    <property type="match status" value="1"/>
</dbReference>
<dbReference type="AlphaFoldDB" id="A0A6J4NA59"/>
<accession>A0A6J4NA59</accession>
<evidence type="ECO:0000313" key="2">
    <source>
        <dbReference type="EMBL" id="CAA9379138.1"/>
    </source>
</evidence>
<proteinExistence type="inferred from homology"/>
<dbReference type="SUPFAM" id="SSF69500">
    <property type="entry name" value="DTD-like"/>
    <property type="match status" value="1"/>
</dbReference>
<dbReference type="GO" id="GO:0051500">
    <property type="term" value="F:D-tyrosyl-tRNA(Tyr) deacylase activity"/>
    <property type="evidence" value="ECO:0007669"/>
    <property type="project" value="TreeGrafter"/>
</dbReference>
<dbReference type="CDD" id="cd00563">
    <property type="entry name" value="Dtyr_deacylase"/>
    <property type="match status" value="1"/>
</dbReference>
<dbReference type="InterPro" id="IPR023509">
    <property type="entry name" value="DTD-like_sf"/>
</dbReference>
<feature type="non-terminal residue" evidence="2">
    <location>
        <position position="150"/>
    </location>
</feature>
<dbReference type="PANTHER" id="PTHR10472">
    <property type="entry name" value="D-TYROSYL-TRNA TYR DEACYLASE"/>
    <property type="match status" value="1"/>
</dbReference>
<organism evidence="2">
    <name type="scientific">uncultured Chloroflexia bacterium</name>
    <dbReference type="NCBI Taxonomy" id="1672391"/>
    <lineage>
        <taxon>Bacteria</taxon>
        <taxon>Bacillati</taxon>
        <taxon>Chloroflexota</taxon>
        <taxon>Chloroflexia</taxon>
        <taxon>environmental samples</taxon>
    </lineage>
</organism>